<gene>
    <name evidence="1" type="ORF">PMAYCL1PPCAC_20550</name>
</gene>
<evidence type="ECO:0000313" key="2">
    <source>
        <dbReference type="Proteomes" id="UP001328107"/>
    </source>
</evidence>
<evidence type="ECO:0000313" key="1">
    <source>
        <dbReference type="EMBL" id="GMR50355.1"/>
    </source>
</evidence>
<dbReference type="Proteomes" id="UP001328107">
    <property type="component" value="Unassembled WGS sequence"/>
</dbReference>
<keyword evidence="2" id="KW-1185">Reference proteome</keyword>
<accession>A0AAN5I3P9</accession>
<protein>
    <submittedName>
        <fullName evidence="1">Uncharacterized protein</fullName>
    </submittedName>
</protein>
<feature type="non-terminal residue" evidence="1">
    <location>
        <position position="1"/>
    </location>
</feature>
<reference evidence="2" key="1">
    <citation type="submission" date="2022-10" db="EMBL/GenBank/DDBJ databases">
        <title>Genome assembly of Pristionchus species.</title>
        <authorList>
            <person name="Yoshida K."/>
            <person name="Sommer R.J."/>
        </authorList>
    </citation>
    <scope>NUCLEOTIDE SEQUENCE [LARGE SCALE GENOMIC DNA]</scope>
    <source>
        <strain evidence="2">RS5460</strain>
    </source>
</reference>
<name>A0AAN5I3P9_9BILA</name>
<organism evidence="1 2">
    <name type="scientific">Pristionchus mayeri</name>
    <dbReference type="NCBI Taxonomy" id="1317129"/>
    <lineage>
        <taxon>Eukaryota</taxon>
        <taxon>Metazoa</taxon>
        <taxon>Ecdysozoa</taxon>
        <taxon>Nematoda</taxon>
        <taxon>Chromadorea</taxon>
        <taxon>Rhabditida</taxon>
        <taxon>Rhabditina</taxon>
        <taxon>Diplogasteromorpha</taxon>
        <taxon>Diplogasteroidea</taxon>
        <taxon>Neodiplogasteridae</taxon>
        <taxon>Pristionchus</taxon>
    </lineage>
</organism>
<dbReference type="EMBL" id="BTRK01000004">
    <property type="protein sequence ID" value="GMR50355.1"/>
    <property type="molecule type" value="Genomic_DNA"/>
</dbReference>
<proteinExistence type="predicted"/>
<dbReference type="AlphaFoldDB" id="A0AAN5I3P9"/>
<sequence>ETFLLEMSSLVKSLHINQLKCYGNRYQYLFGLFGAAWSHTILEMYSRKLDKLLIENTDHPYYLFSDCTDLLIAQLPLIEKKVWFAASFYLYNKGVSYKINNHVIQSSRPRVEDKILSIKHKSRLSEEF</sequence>
<comment type="caution">
    <text evidence="1">The sequence shown here is derived from an EMBL/GenBank/DDBJ whole genome shotgun (WGS) entry which is preliminary data.</text>
</comment>